<evidence type="ECO:0000313" key="2">
    <source>
        <dbReference type="Proteomes" id="UP000288805"/>
    </source>
</evidence>
<comment type="caution">
    <text evidence="1">The sequence shown here is derived from an EMBL/GenBank/DDBJ whole genome shotgun (WGS) entry which is preliminary data.</text>
</comment>
<gene>
    <name evidence="1" type="ORF">CK203_018624</name>
</gene>
<dbReference type="Gene3D" id="3.10.10.10">
    <property type="entry name" value="HIV Type 1 Reverse Transcriptase, subunit A, domain 1"/>
    <property type="match status" value="1"/>
</dbReference>
<dbReference type="Proteomes" id="UP000288805">
    <property type="component" value="Unassembled WGS sequence"/>
</dbReference>
<organism evidence="1 2">
    <name type="scientific">Vitis vinifera</name>
    <name type="common">Grape</name>
    <dbReference type="NCBI Taxonomy" id="29760"/>
    <lineage>
        <taxon>Eukaryota</taxon>
        <taxon>Viridiplantae</taxon>
        <taxon>Streptophyta</taxon>
        <taxon>Embryophyta</taxon>
        <taxon>Tracheophyta</taxon>
        <taxon>Spermatophyta</taxon>
        <taxon>Magnoliopsida</taxon>
        <taxon>eudicotyledons</taxon>
        <taxon>Gunneridae</taxon>
        <taxon>Pentapetalae</taxon>
        <taxon>rosids</taxon>
        <taxon>Vitales</taxon>
        <taxon>Vitaceae</taxon>
        <taxon>Viteae</taxon>
        <taxon>Vitis</taxon>
    </lineage>
</organism>
<sequence length="195" mass="22088">MSAFKQKEFPPSALENLGRILSGFNGASTTSLGDIMLPVQAEPVILNIQFLVIEDLSSFNAIMGRTWLHGMKSIPSIYHQMSLTEIDLPTVDPLRFIHLSKKSDHFTYVISLLELGELQALERVLHRNKDVFAWTHSDMPGIHPSIASYRLNVMPSSRPVHQKIRSFHPDKQKIIQVEVDKLLAVGFIKEVEYPD</sequence>
<protein>
    <submittedName>
        <fullName evidence="1">Uncharacterized protein</fullName>
    </submittedName>
</protein>
<name>A0A438JB04_VITVI</name>
<dbReference type="PANTHER" id="PTHR33240">
    <property type="entry name" value="OS08G0508500 PROTEIN"/>
    <property type="match status" value="1"/>
</dbReference>
<evidence type="ECO:0000313" key="1">
    <source>
        <dbReference type="EMBL" id="RVX06063.1"/>
    </source>
</evidence>
<dbReference type="AlphaFoldDB" id="A0A438JB04"/>
<proteinExistence type="predicted"/>
<dbReference type="PANTHER" id="PTHR33240:SF8">
    <property type="entry name" value="OS03G0439900 PROTEIN"/>
    <property type="match status" value="1"/>
</dbReference>
<dbReference type="EMBL" id="QGNW01000053">
    <property type="protein sequence ID" value="RVX06063.1"/>
    <property type="molecule type" value="Genomic_DNA"/>
</dbReference>
<accession>A0A438JB04</accession>
<reference evidence="1 2" key="1">
    <citation type="journal article" date="2018" name="PLoS Genet.">
        <title>Population sequencing reveals clonal diversity and ancestral inbreeding in the grapevine cultivar Chardonnay.</title>
        <authorList>
            <person name="Roach M.J."/>
            <person name="Johnson D.L."/>
            <person name="Bohlmann J."/>
            <person name="van Vuuren H.J."/>
            <person name="Jones S.J."/>
            <person name="Pretorius I.S."/>
            <person name="Schmidt S.A."/>
            <person name="Borneman A.R."/>
        </authorList>
    </citation>
    <scope>NUCLEOTIDE SEQUENCE [LARGE SCALE GENOMIC DNA]</scope>
    <source>
        <strain evidence="2">cv. Chardonnay</strain>
        <tissue evidence="1">Leaf</tissue>
    </source>
</reference>